<name>A0A8T1MHG7_CLOSI</name>
<sequence length="163" mass="19000">MTANKELEYIYRRNALLIRLLKALRQFKNITNERSNWVPESGDKRCIPSREPSGRIRRNSREDKGRTIVYVRGIPNGLRVHIFFQEKGLTVESILLKQLFPVGRLTCWNLVVVRLTVDLVAELANFSSRRLRCATPPNHKLTMFPRMVTKRLQVSCRVQRTAP</sequence>
<keyword evidence="2" id="KW-1185">Reference proteome</keyword>
<dbReference type="EMBL" id="NIRI02000042">
    <property type="protein sequence ID" value="KAG5448854.1"/>
    <property type="molecule type" value="Genomic_DNA"/>
</dbReference>
<evidence type="ECO:0000313" key="2">
    <source>
        <dbReference type="Proteomes" id="UP000286415"/>
    </source>
</evidence>
<gene>
    <name evidence="1" type="ORF">CSKR_103497</name>
</gene>
<dbReference type="Proteomes" id="UP000286415">
    <property type="component" value="Unassembled WGS sequence"/>
</dbReference>
<evidence type="ECO:0000313" key="1">
    <source>
        <dbReference type="EMBL" id="KAG5448854.1"/>
    </source>
</evidence>
<reference evidence="1 2" key="2">
    <citation type="journal article" date="2021" name="Genomics">
        <title>High-quality reference genome for Clonorchis sinensis.</title>
        <authorList>
            <person name="Young N.D."/>
            <person name="Stroehlein A.J."/>
            <person name="Kinkar L."/>
            <person name="Wang T."/>
            <person name="Sohn W.M."/>
            <person name="Chang B.C.H."/>
            <person name="Kaur P."/>
            <person name="Weisz D."/>
            <person name="Dudchenko O."/>
            <person name="Aiden E.L."/>
            <person name="Korhonen P.K."/>
            <person name="Gasser R.B."/>
        </authorList>
    </citation>
    <scope>NUCLEOTIDE SEQUENCE [LARGE SCALE GENOMIC DNA]</scope>
    <source>
        <strain evidence="1">Cs-k2</strain>
    </source>
</reference>
<organism evidence="1 2">
    <name type="scientific">Clonorchis sinensis</name>
    <name type="common">Chinese liver fluke</name>
    <dbReference type="NCBI Taxonomy" id="79923"/>
    <lineage>
        <taxon>Eukaryota</taxon>
        <taxon>Metazoa</taxon>
        <taxon>Spiralia</taxon>
        <taxon>Lophotrochozoa</taxon>
        <taxon>Platyhelminthes</taxon>
        <taxon>Trematoda</taxon>
        <taxon>Digenea</taxon>
        <taxon>Opisthorchiida</taxon>
        <taxon>Opisthorchiata</taxon>
        <taxon>Opisthorchiidae</taxon>
        <taxon>Clonorchis</taxon>
    </lineage>
</organism>
<proteinExistence type="predicted"/>
<protein>
    <submittedName>
        <fullName evidence="1">Uncharacterized protein</fullName>
    </submittedName>
</protein>
<comment type="caution">
    <text evidence="1">The sequence shown here is derived from an EMBL/GenBank/DDBJ whole genome shotgun (WGS) entry which is preliminary data.</text>
</comment>
<accession>A0A8T1MHG7</accession>
<reference evidence="1 2" key="1">
    <citation type="journal article" date="2018" name="Biotechnol. Adv.">
        <title>Improved genomic resources and new bioinformatic workflow for the carcinogenic parasite Clonorchis sinensis: Biotechnological implications.</title>
        <authorList>
            <person name="Wang D."/>
            <person name="Korhonen P.K."/>
            <person name="Gasser R.B."/>
            <person name="Young N.D."/>
        </authorList>
    </citation>
    <scope>NUCLEOTIDE SEQUENCE [LARGE SCALE GENOMIC DNA]</scope>
    <source>
        <strain evidence="1">Cs-k2</strain>
    </source>
</reference>